<protein>
    <submittedName>
        <fullName evidence="1">DUF2513 domain-containing protein</fullName>
    </submittedName>
</protein>
<proteinExistence type="predicted"/>
<dbReference type="InterPro" id="IPR019650">
    <property type="entry name" value="DUF2513"/>
</dbReference>
<keyword evidence="2" id="KW-1185">Reference proteome</keyword>
<accession>A0ABY8DGC0</accession>
<evidence type="ECO:0000313" key="2">
    <source>
        <dbReference type="Proteomes" id="UP001229355"/>
    </source>
</evidence>
<dbReference type="Pfam" id="PF10711">
    <property type="entry name" value="DUF2513"/>
    <property type="match status" value="1"/>
</dbReference>
<dbReference type="RefSeq" id="WP_280661913.1">
    <property type="nucleotide sequence ID" value="NZ_CP120374.1"/>
</dbReference>
<organism evidence="1 2">
    <name type="scientific">Sinorhizobium garamanticum</name>
    <dbReference type="NCBI Taxonomy" id="680247"/>
    <lineage>
        <taxon>Bacteria</taxon>
        <taxon>Pseudomonadati</taxon>
        <taxon>Pseudomonadota</taxon>
        <taxon>Alphaproteobacteria</taxon>
        <taxon>Hyphomicrobiales</taxon>
        <taxon>Rhizobiaceae</taxon>
        <taxon>Sinorhizobium/Ensifer group</taxon>
        <taxon>Sinorhizobium</taxon>
    </lineage>
</organism>
<dbReference type="EMBL" id="CP120374">
    <property type="protein sequence ID" value="WEX89944.1"/>
    <property type="molecule type" value="Genomic_DNA"/>
</dbReference>
<sequence length="122" mass="13547">MDLVRLLLLEIEEKHDGTGRPVNVKVDGRPREEVTEHLFMLAEAGLIEGRDASHLQGRDFLVLRMTWNGHEFLDGVRDPKIWAETKDGAKKVGAFSLDVFSAIAKGIIKKKIADLSGVEIGL</sequence>
<reference evidence="1 2" key="1">
    <citation type="submission" date="2023-03" db="EMBL/GenBank/DDBJ databases">
        <authorList>
            <person name="Kaur S."/>
            <person name="Espinosa-Saiz D."/>
            <person name="Velazquez E."/>
            <person name="Menendez E."/>
            <person name="diCenzo G.C."/>
        </authorList>
    </citation>
    <scope>NUCLEOTIDE SEQUENCE [LARGE SCALE GENOMIC DNA]</scope>
    <source>
        <strain evidence="1 2">LMG 24692</strain>
    </source>
</reference>
<dbReference type="Proteomes" id="UP001229355">
    <property type="component" value="Chromosome 2"/>
</dbReference>
<name>A0ABY8DGC0_9HYPH</name>
<gene>
    <name evidence="1" type="ORF">PZN02_005281</name>
</gene>
<evidence type="ECO:0000313" key="1">
    <source>
        <dbReference type="EMBL" id="WEX89944.1"/>
    </source>
</evidence>